<dbReference type="OrthoDB" id="28868at2759"/>
<name>E9GHU7_DAPPU</name>
<evidence type="ECO:0000256" key="1">
    <source>
        <dbReference type="SAM" id="MobiDB-lite"/>
    </source>
</evidence>
<dbReference type="HOGENOM" id="CLU_1887815_0_0_1"/>
<protein>
    <submittedName>
        <fullName evidence="2">Uncharacterized protein</fullName>
    </submittedName>
</protein>
<feature type="compositionally biased region" description="Basic and acidic residues" evidence="1">
    <location>
        <begin position="25"/>
        <end position="36"/>
    </location>
</feature>
<dbReference type="EMBL" id="GL732545">
    <property type="protein sequence ID" value="EFX80898.1"/>
    <property type="molecule type" value="Genomic_DNA"/>
</dbReference>
<organism evidence="2 4">
    <name type="scientific">Daphnia pulex</name>
    <name type="common">Water flea</name>
    <dbReference type="NCBI Taxonomy" id="6669"/>
    <lineage>
        <taxon>Eukaryota</taxon>
        <taxon>Metazoa</taxon>
        <taxon>Ecdysozoa</taxon>
        <taxon>Arthropoda</taxon>
        <taxon>Crustacea</taxon>
        <taxon>Branchiopoda</taxon>
        <taxon>Diplostraca</taxon>
        <taxon>Cladocera</taxon>
        <taxon>Anomopoda</taxon>
        <taxon>Daphniidae</taxon>
        <taxon>Daphnia</taxon>
    </lineage>
</organism>
<gene>
    <name evidence="2" type="ORF">DAPPUDRAFT_242987</name>
    <name evidence="3" type="ORF">DAPPUDRAFT_242990</name>
</gene>
<accession>E9GHU7</accession>
<reference evidence="2 4" key="1">
    <citation type="journal article" date="2011" name="Science">
        <title>The ecoresponsive genome of Daphnia pulex.</title>
        <authorList>
            <person name="Colbourne J.K."/>
            <person name="Pfrender M.E."/>
            <person name="Gilbert D."/>
            <person name="Thomas W.K."/>
            <person name="Tucker A."/>
            <person name="Oakley T.H."/>
            <person name="Tokishita S."/>
            <person name="Aerts A."/>
            <person name="Arnold G.J."/>
            <person name="Basu M.K."/>
            <person name="Bauer D.J."/>
            <person name="Caceres C.E."/>
            <person name="Carmel L."/>
            <person name="Casola C."/>
            <person name="Choi J.H."/>
            <person name="Detter J.C."/>
            <person name="Dong Q."/>
            <person name="Dusheyko S."/>
            <person name="Eads B.D."/>
            <person name="Frohlich T."/>
            <person name="Geiler-Samerotte K.A."/>
            <person name="Gerlach D."/>
            <person name="Hatcher P."/>
            <person name="Jogdeo S."/>
            <person name="Krijgsveld J."/>
            <person name="Kriventseva E.V."/>
            <person name="Kultz D."/>
            <person name="Laforsch C."/>
            <person name="Lindquist E."/>
            <person name="Lopez J."/>
            <person name="Manak J.R."/>
            <person name="Muller J."/>
            <person name="Pangilinan J."/>
            <person name="Patwardhan R.P."/>
            <person name="Pitluck S."/>
            <person name="Pritham E.J."/>
            <person name="Rechtsteiner A."/>
            <person name="Rho M."/>
            <person name="Rogozin I.B."/>
            <person name="Sakarya O."/>
            <person name="Salamov A."/>
            <person name="Schaack S."/>
            <person name="Shapiro H."/>
            <person name="Shiga Y."/>
            <person name="Skalitzky C."/>
            <person name="Smith Z."/>
            <person name="Souvorov A."/>
            <person name="Sung W."/>
            <person name="Tang Z."/>
            <person name="Tsuchiya D."/>
            <person name="Tu H."/>
            <person name="Vos H."/>
            <person name="Wang M."/>
            <person name="Wolf Y.I."/>
            <person name="Yamagata H."/>
            <person name="Yamada T."/>
            <person name="Ye Y."/>
            <person name="Shaw J.R."/>
            <person name="Andrews J."/>
            <person name="Crease T.J."/>
            <person name="Tang H."/>
            <person name="Lucas S.M."/>
            <person name="Robertson H.M."/>
            <person name="Bork P."/>
            <person name="Koonin E.V."/>
            <person name="Zdobnov E.M."/>
            <person name="Grigoriev I.V."/>
            <person name="Lynch M."/>
            <person name="Boore J.L."/>
        </authorList>
    </citation>
    <scope>NUCLEOTIDE SEQUENCE [LARGE SCALE GENOMIC DNA]</scope>
</reference>
<evidence type="ECO:0000313" key="2">
    <source>
        <dbReference type="EMBL" id="EFX80898.1"/>
    </source>
</evidence>
<feature type="region of interest" description="Disordered" evidence="1">
    <location>
        <begin position="25"/>
        <end position="45"/>
    </location>
</feature>
<sequence length="135" mass="15172">MNMKAPANPIWNFARGAFQTVVNVEKKEESEPKLEPEEPSTAGDTDCNQLIDPAYGGCLHYFHPTTCPVVSTEEFLQRMVETEPTSKRRRNELSFSRLACAVSPDQTSSILLYALLCLDLDVQLEDAVRLIQQII</sequence>
<evidence type="ECO:0000313" key="4">
    <source>
        <dbReference type="Proteomes" id="UP000000305"/>
    </source>
</evidence>
<evidence type="ECO:0000313" key="3">
    <source>
        <dbReference type="EMBL" id="EFX80986.1"/>
    </source>
</evidence>
<dbReference type="KEGG" id="dpx:DAPPUDRAFT_242987"/>
<dbReference type="KEGG" id="dpx:DAPPUDRAFT_242990"/>
<dbReference type="Proteomes" id="UP000000305">
    <property type="component" value="Unassembled WGS sequence"/>
</dbReference>
<proteinExistence type="predicted"/>
<dbReference type="EMBL" id="GL732545">
    <property type="protein sequence ID" value="EFX80986.1"/>
    <property type="molecule type" value="Genomic_DNA"/>
</dbReference>
<keyword evidence="4" id="KW-1185">Reference proteome</keyword>
<dbReference type="AlphaFoldDB" id="E9GHU7"/>